<dbReference type="OrthoDB" id="411692at2759"/>
<dbReference type="Proteomes" id="UP000186817">
    <property type="component" value="Unassembled WGS sequence"/>
</dbReference>
<reference evidence="3 4" key="1">
    <citation type="submission" date="2016-02" db="EMBL/GenBank/DDBJ databases">
        <title>Genome analysis of coral dinoflagellate symbionts highlights evolutionary adaptations to a symbiotic lifestyle.</title>
        <authorList>
            <person name="Aranda M."/>
            <person name="Li Y."/>
            <person name="Liew Y.J."/>
            <person name="Baumgarten S."/>
            <person name="Simakov O."/>
            <person name="Wilson M."/>
            <person name="Piel J."/>
            <person name="Ashoor H."/>
            <person name="Bougouffa S."/>
            <person name="Bajic V.B."/>
            <person name="Ryu T."/>
            <person name="Ravasi T."/>
            <person name="Bayer T."/>
            <person name="Micklem G."/>
            <person name="Kim H."/>
            <person name="Bhak J."/>
            <person name="Lajeunesse T.C."/>
            <person name="Voolstra C.R."/>
        </authorList>
    </citation>
    <scope>NUCLEOTIDE SEQUENCE [LARGE SCALE GENOMIC DNA]</scope>
    <source>
        <strain evidence="3 4">CCMP2467</strain>
    </source>
</reference>
<keyword evidence="2" id="KW-0472">Membrane</keyword>
<keyword evidence="4" id="KW-1185">Reference proteome</keyword>
<feature type="compositionally biased region" description="Acidic residues" evidence="1">
    <location>
        <begin position="122"/>
        <end position="144"/>
    </location>
</feature>
<dbReference type="EMBL" id="LSRX01000034">
    <property type="protein sequence ID" value="OLQ13003.1"/>
    <property type="molecule type" value="Genomic_DNA"/>
</dbReference>
<keyword evidence="2" id="KW-0812">Transmembrane</keyword>
<evidence type="ECO:0000256" key="2">
    <source>
        <dbReference type="SAM" id="Phobius"/>
    </source>
</evidence>
<accession>A0A1Q9F046</accession>
<name>A0A1Q9F046_SYMMI</name>
<evidence type="ECO:0000313" key="4">
    <source>
        <dbReference type="Proteomes" id="UP000186817"/>
    </source>
</evidence>
<proteinExistence type="predicted"/>
<keyword evidence="2" id="KW-1133">Transmembrane helix</keyword>
<protein>
    <submittedName>
        <fullName evidence="3">Uncharacterized protein</fullName>
    </submittedName>
</protein>
<dbReference type="AlphaFoldDB" id="A0A1Q9F046"/>
<gene>
    <name evidence="3" type="ORF">AK812_SmicGene2998</name>
</gene>
<evidence type="ECO:0000256" key="1">
    <source>
        <dbReference type="SAM" id="MobiDB-lite"/>
    </source>
</evidence>
<sequence>MDKEALSWRFAYTDDDARQSGEETGSTKSSEEEPLVKGAAPAAETPQPEKEIKDAPWLIGEAVAFDELGPQHFLVSFSLANPSSSDRRWLAQLSSRDVQLVNCADSADYHFFGAPGSISAQGDDDDDDDDGDDGDADDGDEDYDDYGHDAADHDEIVVIVVARISMMMVVATALAAAVVMVLPVGVIVATRTKMKTTVMITEVEVATTAEERARNKEPPQLRNGGTEYAKRRFQNMKDHGMAGVQRFTGREDPEGAEDNGRIEFDPADRSSLDQTVWKMLHQLRTLKEGLQAGTPKDARVNGKASPLLQGSQVSIRCLRLSAVPARYSAMTRMQRRCVAFVLGVQDEVLRHAKLGLEILAAACRKSPMFKEEDVHVHSVQPGSAKRSKVKVLRDLEDKVAEVFDSLEDDAIVLAFYIGHGSLTLEGYTNVHDLHFQLEPRLLSQAVTTSHRRLTIVTLPFCCRRKVSDPPSWPDIQPLLQEFGQNQMGEFFPFQMCADGYEILDCLVAEVAMARLLCRPPANLQSLFRKFRDDVRTYTWKHIEPQSAFFNHAEIIWLHENPTSPPRQILPESAVDAGARAVLLARHFHELSMERIHKLHELDDVDQVLVRIDQVLGGIDLVLCTLEPLFRLRGASWLTNLEVQLAAVQTGSLQEACGVLWAVAEQPDITGEEVDATQSWTNISPECMDELYMSIRTWKDFPETLDAIPVLMGLMNFLTMDDGDRDEAQRRVLIDSTNWLASQIGLEFNLPHRRALDCRHLAHAYFHEPVKPVTA</sequence>
<evidence type="ECO:0000313" key="3">
    <source>
        <dbReference type="EMBL" id="OLQ13003.1"/>
    </source>
</evidence>
<feature type="transmembrane region" description="Helical" evidence="2">
    <location>
        <begin position="166"/>
        <end position="189"/>
    </location>
</feature>
<comment type="caution">
    <text evidence="3">The sequence shown here is derived from an EMBL/GenBank/DDBJ whole genome shotgun (WGS) entry which is preliminary data.</text>
</comment>
<feature type="region of interest" description="Disordered" evidence="1">
    <location>
        <begin position="114"/>
        <end position="148"/>
    </location>
</feature>
<organism evidence="3 4">
    <name type="scientific">Symbiodinium microadriaticum</name>
    <name type="common">Dinoflagellate</name>
    <name type="synonym">Zooxanthella microadriatica</name>
    <dbReference type="NCBI Taxonomy" id="2951"/>
    <lineage>
        <taxon>Eukaryota</taxon>
        <taxon>Sar</taxon>
        <taxon>Alveolata</taxon>
        <taxon>Dinophyceae</taxon>
        <taxon>Suessiales</taxon>
        <taxon>Symbiodiniaceae</taxon>
        <taxon>Symbiodinium</taxon>
    </lineage>
</organism>
<feature type="region of interest" description="Disordered" evidence="1">
    <location>
        <begin position="1"/>
        <end position="54"/>
    </location>
</feature>